<dbReference type="GO" id="GO:0005524">
    <property type="term" value="F:ATP binding"/>
    <property type="evidence" value="ECO:0007669"/>
    <property type="project" value="UniProtKB-KW"/>
</dbReference>
<dbReference type="GO" id="GO:0035299">
    <property type="term" value="F:inositol-1,3,4,5,6-pentakisphosphate 2-kinase activity"/>
    <property type="evidence" value="ECO:0007669"/>
    <property type="project" value="UniProtKB-EC"/>
</dbReference>
<keyword evidence="12" id="KW-1185">Reference proteome</keyword>
<dbReference type="PANTHER" id="PTHR14456:SF2">
    <property type="entry name" value="INOSITOL-PENTAKISPHOSPHATE 2-KINASE"/>
    <property type="match status" value="1"/>
</dbReference>
<evidence type="ECO:0000256" key="7">
    <source>
        <dbReference type="ARBA" id="ARBA00022741"/>
    </source>
</evidence>
<keyword evidence="6 10" id="KW-0808">Transferase</keyword>
<dbReference type="AlphaFoldDB" id="A0A7C8MEB6"/>
<keyword evidence="9 10" id="KW-0067">ATP-binding</keyword>
<dbReference type="Gene3D" id="3.30.200.110">
    <property type="entry name" value="Inositol-pentakisphosphate 2-kinase, N-lobe"/>
    <property type="match status" value="1"/>
</dbReference>
<dbReference type="Pfam" id="PF06090">
    <property type="entry name" value="Ins_P5_2-kin"/>
    <property type="match status" value="1"/>
</dbReference>
<proteinExistence type="inferred from homology"/>
<evidence type="ECO:0000256" key="6">
    <source>
        <dbReference type="ARBA" id="ARBA00022679"/>
    </source>
</evidence>
<comment type="function">
    <text evidence="2">Has kinase activity and phosphorylates inositol-1,3,4,5,6-pentakisphosphate (Ins(1,3,4,5,6)P5) to produce 1,2,3,4,5,6-hexakisphosphate (InsP6), also known as phytate.</text>
</comment>
<evidence type="ECO:0000256" key="8">
    <source>
        <dbReference type="ARBA" id="ARBA00022777"/>
    </source>
</evidence>
<dbReference type="GO" id="GO:0005634">
    <property type="term" value="C:nucleus"/>
    <property type="evidence" value="ECO:0007669"/>
    <property type="project" value="TreeGrafter"/>
</dbReference>
<keyword evidence="7 10" id="KW-0547">Nucleotide-binding</keyword>
<dbReference type="InterPro" id="IPR043001">
    <property type="entry name" value="IP5_2-K_N_lobe"/>
</dbReference>
<dbReference type="EC" id="2.7.1.158" evidence="4 10"/>
<evidence type="ECO:0000256" key="2">
    <source>
        <dbReference type="ARBA" id="ARBA00003979"/>
    </source>
</evidence>
<evidence type="ECO:0000256" key="3">
    <source>
        <dbReference type="ARBA" id="ARBA00008305"/>
    </source>
</evidence>
<gene>
    <name evidence="11" type="ORF">BDV95DRAFT_502804</name>
</gene>
<reference evidence="11 12" key="1">
    <citation type="submission" date="2020-01" db="EMBL/GenBank/DDBJ databases">
        <authorList>
            <consortium name="DOE Joint Genome Institute"/>
            <person name="Haridas S."/>
            <person name="Albert R."/>
            <person name="Binder M."/>
            <person name="Bloem J."/>
            <person name="Labutti K."/>
            <person name="Salamov A."/>
            <person name="Andreopoulos B."/>
            <person name="Baker S.E."/>
            <person name="Barry K."/>
            <person name="Bills G."/>
            <person name="Bluhm B.H."/>
            <person name="Cannon C."/>
            <person name="Castanera R."/>
            <person name="Culley D.E."/>
            <person name="Daum C."/>
            <person name="Ezra D."/>
            <person name="Gonzalez J.B."/>
            <person name="Henrissat B."/>
            <person name="Kuo A."/>
            <person name="Liang C."/>
            <person name="Lipzen A."/>
            <person name="Lutzoni F."/>
            <person name="Magnuson J."/>
            <person name="Mondo S."/>
            <person name="Nolan M."/>
            <person name="Ohm R."/>
            <person name="Pangilinan J."/>
            <person name="Park H.-J.H."/>
            <person name="Ramirez L."/>
            <person name="Alfaro M."/>
            <person name="Sun H."/>
            <person name="Tritt A."/>
            <person name="Yoshinaga Y."/>
            <person name="Zwiers L.-H.L."/>
            <person name="Turgeon B.G."/>
            <person name="Goodwin S.B."/>
            <person name="Spatafora J.W."/>
            <person name="Crous P.W."/>
            <person name="Grigoriev I.V."/>
        </authorList>
    </citation>
    <scope>NUCLEOTIDE SEQUENCE [LARGE SCALE GENOMIC DNA]</scope>
    <source>
        <strain evidence="11 12">CBS 611.86</strain>
    </source>
</reference>
<evidence type="ECO:0000313" key="11">
    <source>
        <dbReference type="EMBL" id="KAF2867364.1"/>
    </source>
</evidence>
<comment type="function">
    <text evidence="10">Phosphorylates Ins(1,3,4,5,6)P5 at position 2 to form Ins(1,2,3,4,5,6)P6 (InsP6 or phytate).</text>
</comment>
<dbReference type="Proteomes" id="UP000481861">
    <property type="component" value="Unassembled WGS sequence"/>
</dbReference>
<comment type="catalytic activity">
    <reaction evidence="1 10">
        <text>1D-myo-inositol 1,3,4,5,6-pentakisphosphate + ATP = 1D-myo-inositol hexakisphosphate + ADP + H(+)</text>
        <dbReference type="Rhea" id="RHEA:20313"/>
        <dbReference type="ChEBI" id="CHEBI:15378"/>
        <dbReference type="ChEBI" id="CHEBI:30616"/>
        <dbReference type="ChEBI" id="CHEBI:57733"/>
        <dbReference type="ChEBI" id="CHEBI:58130"/>
        <dbReference type="ChEBI" id="CHEBI:456216"/>
        <dbReference type="EC" id="2.7.1.158"/>
    </reaction>
</comment>
<protein>
    <recommendedName>
        <fullName evidence="5 10">Inositol-pentakisphosphate 2-kinase</fullName>
        <ecNumber evidence="4 10">2.7.1.158</ecNumber>
    </recommendedName>
</protein>
<comment type="similarity">
    <text evidence="3">Belongs to the IPK1 type 1 family.</text>
</comment>
<comment type="caution">
    <text evidence="11">The sequence shown here is derived from an EMBL/GenBank/DDBJ whole genome shotgun (WGS) entry which is preliminary data.</text>
</comment>
<name>A0A7C8MEB6_9PLEO</name>
<dbReference type="InterPro" id="IPR009286">
    <property type="entry name" value="Ins_P5_2-kin"/>
</dbReference>
<dbReference type="EMBL" id="JAADJZ010000023">
    <property type="protein sequence ID" value="KAF2867364.1"/>
    <property type="molecule type" value="Genomic_DNA"/>
</dbReference>
<dbReference type="GO" id="GO:0032958">
    <property type="term" value="P:inositol phosphate biosynthetic process"/>
    <property type="evidence" value="ECO:0007669"/>
    <property type="project" value="TreeGrafter"/>
</dbReference>
<evidence type="ECO:0000256" key="4">
    <source>
        <dbReference type="ARBA" id="ARBA00012023"/>
    </source>
</evidence>
<dbReference type="OrthoDB" id="272370at2759"/>
<evidence type="ECO:0000256" key="5">
    <source>
        <dbReference type="ARBA" id="ARBA00014846"/>
    </source>
</evidence>
<evidence type="ECO:0000313" key="12">
    <source>
        <dbReference type="Proteomes" id="UP000481861"/>
    </source>
</evidence>
<evidence type="ECO:0000256" key="10">
    <source>
        <dbReference type="RuleBase" id="RU364126"/>
    </source>
</evidence>
<organism evidence="11 12">
    <name type="scientific">Massariosphaeria phaeospora</name>
    <dbReference type="NCBI Taxonomy" id="100035"/>
    <lineage>
        <taxon>Eukaryota</taxon>
        <taxon>Fungi</taxon>
        <taxon>Dikarya</taxon>
        <taxon>Ascomycota</taxon>
        <taxon>Pezizomycotina</taxon>
        <taxon>Dothideomycetes</taxon>
        <taxon>Pleosporomycetidae</taxon>
        <taxon>Pleosporales</taxon>
        <taxon>Pleosporales incertae sedis</taxon>
        <taxon>Massariosphaeria</taxon>
    </lineage>
</organism>
<evidence type="ECO:0000256" key="1">
    <source>
        <dbReference type="ARBA" id="ARBA00001774"/>
    </source>
</evidence>
<accession>A0A7C8MEB6</accession>
<comment type="domain">
    <text evidence="10">The EXKPK motif is conserved in inositol-pentakisphosphate 2-kinases of both family 1 and 2.</text>
</comment>
<evidence type="ECO:0000256" key="9">
    <source>
        <dbReference type="ARBA" id="ARBA00022840"/>
    </source>
</evidence>
<dbReference type="PANTHER" id="PTHR14456">
    <property type="entry name" value="INOSITOL POLYPHOSPHATE KINASE 1"/>
    <property type="match status" value="1"/>
</dbReference>
<keyword evidence="8 10" id="KW-0418">Kinase</keyword>
<sequence>MQLSSRTRPTVTKLPVLQYGCRTVAGPQEGNEISFNYLSEGGANYVFSIDPWNQLDRRRPRIIFVTNTGSVVPKNQVLGKVMRISKGVLKTLNSQEVISGLLTEIIPLFELPNFSTKNTSSALNTKQIPTSTLPTSRLVSLKALPTNRMNPTLTQHLMEHEGVDLPSEVIQELYDEVYQKSSHMGRERITLKVEAQWGILLPNLSSVPGKSLTIEVKPKWLEQSRKAPQDAYRCRNCALRASKPAEDKQNAYLCPLYLVAGNASVIQPWVKRKVLDAFGTLPEPQPEQKMVENITDHITHYIVAGKGHRLISHIKHQQVRLDTEAELKQGETALTAKQETSLRLAMTLKDCSLYIKVSYSDKDLPIESWLGDLDFKSPQKIKGWGLKETALVDGGWYTQRDVGGERLDCMISAARDENVALHHS</sequence>